<evidence type="ECO:0000313" key="3">
    <source>
        <dbReference type="Proteomes" id="UP001293254"/>
    </source>
</evidence>
<dbReference type="PANTHER" id="PTHR36811">
    <property type="entry name" value="OS08G0444440 PROTEIN"/>
    <property type="match status" value="1"/>
</dbReference>
<evidence type="ECO:0000256" key="1">
    <source>
        <dbReference type="SAM" id="MobiDB-lite"/>
    </source>
</evidence>
<feature type="region of interest" description="Disordered" evidence="1">
    <location>
        <begin position="312"/>
        <end position="337"/>
    </location>
</feature>
<gene>
    <name evidence="2" type="ORF">Salat_2619100</name>
</gene>
<comment type="caution">
    <text evidence="2">The sequence shown here is derived from an EMBL/GenBank/DDBJ whole genome shotgun (WGS) entry which is preliminary data.</text>
</comment>
<reference evidence="2" key="2">
    <citation type="journal article" date="2024" name="Plant">
        <title>Genomic evolution and insights into agronomic trait innovations of Sesamum species.</title>
        <authorList>
            <person name="Miao H."/>
            <person name="Wang L."/>
            <person name="Qu L."/>
            <person name="Liu H."/>
            <person name="Sun Y."/>
            <person name="Le M."/>
            <person name="Wang Q."/>
            <person name="Wei S."/>
            <person name="Zheng Y."/>
            <person name="Lin W."/>
            <person name="Duan Y."/>
            <person name="Cao H."/>
            <person name="Xiong S."/>
            <person name="Wang X."/>
            <person name="Wei L."/>
            <person name="Li C."/>
            <person name="Ma Q."/>
            <person name="Ju M."/>
            <person name="Zhao R."/>
            <person name="Li G."/>
            <person name="Mu C."/>
            <person name="Tian Q."/>
            <person name="Mei H."/>
            <person name="Zhang T."/>
            <person name="Gao T."/>
            <person name="Zhang H."/>
        </authorList>
    </citation>
    <scope>NUCLEOTIDE SEQUENCE</scope>
    <source>
        <strain evidence="2">3651</strain>
    </source>
</reference>
<feature type="region of interest" description="Disordered" evidence="1">
    <location>
        <begin position="366"/>
        <end position="392"/>
    </location>
</feature>
<proteinExistence type="predicted"/>
<name>A0AAE1XNK4_9LAMI</name>
<dbReference type="PANTHER" id="PTHR36811:SF2">
    <property type="entry name" value="OS08G0444440 PROTEIN"/>
    <property type="match status" value="1"/>
</dbReference>
<keyword evidence="3" id="KW-1185">Reference proteome</keyword>
<protein>
    <submittedName>
        <fullName evidence="2">Uncharacterized protein</fullName>
    </submittedName>
</protein>
<organism evidence="2 3">
    <name type="scientific">Sesamum alatum</name>
    <dbReference type="NCBI Taxonomy" id="300844"/>
    <lineage>
        <taxon>Eukaryota</taxon>
        <taxon>Viridiplantae</taxon>
        <taxon>Streptophyta</taxon>
        <taxon>Embryophyta</taxon>
        <taxon>Tracheophyta</taxon>
        <taxon>Spermatophyta</taxon>
        <taxon>Magnoliopsida</taxon>
        <taxon>eudicotyledons</taxon>
        <taxon>Gunneridae</taxon>
        <taxon>Pentapetalae</taxon>
        <taxon>asterids</taxon>
        <taxon>lamiids</taxon>
        <taxon>Lamiales</taxon>
        <taxon>Pedaliaceae</taxon>
        <taxon>Sesamum</taxon>
    </lineage>
</organism>
<reference evidence="2" key="1">
    <citation type="submission" date="2020-06" db="EMBL/GenBank/DDBJ databases">
        <authorList>
            <person name="Li T."/>
            <person name="Hu X."/>
            <person name="Zhang T."/>
            <person name="Song X."/>
            <person name="Zhang H."/>
            <person name="Dai N."/>
            <person name="Sheng W."/>
            <person name="Hou X."/>
            <person name="Wei L."/>
        </authorList>
    </citation>
    <scope>NUCLEOTIDE SEQUENCE</scope>
    <source>
        <strain evidence="2">3651</strain>
        <tissue evidence="2">Leaf</tissue>
    </source>
</reference>
<dbReference type="EMBL" id="JACGWO010000011">
    <property type="protein sequence ID" value="KAK4415119.1"/>
    <property type="molecule type" value="Genomic_DNA"/>
</dbReference>
<dbReference type="AlphaFoldDB" id="A0AAE1XNK4"/>
<sequence length="392" mass="44291">MAVENQISSLLLTKGSTRCVSQVEHLKGFVDGFDRSLLDPSLDANLQPYVDDAPPEVEVEDEFEALTFEVGGRFLGARSQLKTGHLFARGSLSCPPFVKMLSIYLLLGHLRSLKRAFPGEGYLVKWPFQTPKSTNHGSLCWTATCLSQQHTLRRLQLPTYPPPLQQPPHLSPFLPPPPILPRLFAQSIVRPSVQAMGRKAVSVADALHMKKKPILKRSSSRRKQLIRTAFKKVFNYMKSDTYMFAPLLYPQHPRTSSSVSFGEVVELFEPIKKELGKDVEEYLRCDCYMYSPLFLDSNSRILGDAGRGKRATGATVCDEMEPGAGQRRRQDQNNMNSLKETDYSYNAVMRFAVKHIVHQKENVKHLVKRNYRPSSSPGKVPSQKESRKITVE</sequence>
<evidence type="ECO:0000313" key="2">
    <source>
        <dbReference type="EMBL" id="KAK4415119.1"/>
    </source>
</evidence>
<dbReference type="Proteomes" id="UP001293254">
    <property type="component" value="Unassembled WGS sequence"/>
</dbReference>
<accession>A0AAE1XNK4</accession>
<feature type="compositionally biased region" description="Basic and acidic residues" evidence="1">
    <location>
        <begin position="382"/>
        <end position="392"/>
    </location>
</feature>